<dbReference type="PANTHER" id="PTHR34595:SF7">
    <property type="entry name" value="SLL1039 PROTEIN"/>
    <property type="match status" value="1"/>
</dbReference>
<dbReference type="PANTHER" id="PTHR34595">
    <property type="entry name" value="BLR5612 PROTEIN"/>
    <property type="match status" value="1"/>
</dbReference>
<dbReference type="InterPro" id="IPR016450">
    <property type="entry name" value="UCP005522"/>
</dbReference>
<accession>A0A377TV08</accession>
<evidence type="ECO:0000313" key="3">
    <source>
        <dbReference type="Proteomes" id="UP000254938"/>
    </source>
</evidence>
<dbReference type="Gene3D" id="3.30.1490.270">
    <property type="match status" value="1"/>
</dbReference>
<dbReference type="Gene3D" id="3.40.50.11290">
    <property type="match status" value="1"/>
</dbReference>
<gene>
    <name evidence="2" type="ORF">NCTC9140_05320</name>
</gene>
<dbReference type="SUPFAM" id="SSF56059">
    <property type="entry name" value="Glutathione synthetase ATP-binding domain-like"/>
    <property type="match status" value="1"/>
</dbReference>
<proteinExistence type="predicted"/>
<dbReference type="InterPro" id="IPR051680">
    <property type="entry name" value="ATP-dep_Glu-Cys_Ligase-2"/>
</dbReference>
<dbReference type="InterPro" id="IPR007302">
    <property type="entry name" value="CP_ATPgrasp"/>
</dbReference>
<organism evidence="2 3">
    <name type="scientific">Klebsiella pneumoniae</name>
    <dbReference type="NCBI Taxonomy" id="573"/>
    <lineage>
        <taxon>Bacteria</taxon>
        <taxon>Pseudomonadati</taxon>
        <taxon>Pseudomonadota</taxon>
        <taxon>Gammaproteobacteria</taxon>
        <taxon>Enterobacterales</taxon>
        <taxon>Enterobacteriaceae</taxon>
        <taxon>Klebsiella/Raoultella group</taxon>
        <taxon>Klebsiella</taxon>
        <taxon>Klebsiella pneumoniae complex</taxon>
    </lineage>
</organism>
<dbReference type="Proteomes" id="UP000254938">
    <property type="component" value="Unassembled WGS sequence"/>
</dbReference>
<protein>
    <submittedName>
        <fullName evidence="2">Domain of uncharacterized function (DUF404)</fullName>
    </submittedName>
</protein>
<evidence type="ECO:0000313" key="2">
    <source>
        <dbReference type="EMBL" id="STS83553.1"/>
    </source>
</evidence>
<dbReference type="EMBL" id="UGKQ01000007">
    <property type="protein sequence ID" value="STS83553.1"/>
    <property type="molecule type" value="Genomic_DNA"/>
</dbReference>
<name>A0A377TV08_KLEPN</name>
<dbReference type="AlphaFoldDB" id="A0A377TV08"/>
<dbReference type="PIRSF" id="PIRSF005522">
    <property type="entry name" value="UCP005522"/>
    <property type="match status" value="1"/>
</dbReference>
<evidence type="ECO:0000259" key="1">
    <source>
        <dbReference type="Pfam" id="PF04174"/>
    </source>
</evidence>
<sequence length="479" mass="54556">MIKITLPDGHYYDEMLTAQGEQRPHYNAWWQWFRNTDQFSIRQKKAQAELLFHRIGITFNVYGEDEGTERLIPFDSVPRIIPAGEWQRIDRGIRQRVKALNAFLYDIYHEQNILRAGLIPAEQVLANEQYQPCMQGINLPNNTYAHITGVDMVRNNDGQYYVLEDNLRTPSGVSYMLENRKMMMRLYPEMFEQHHIAPVERYPSYLLQTLRESSLVDDPCVVVMTPGRFNSAYFEHSFLAQQMGVELVESADLFIKNGAVYMRTTEGPRRVDVIYRRIDDAWLDPLAFRADSMLGVPGLLSVYRAGGVVLANAIGTGVADDKSIYPYVPEMIRFYLGEQPILSNIPTWQCRKAEDLRYVLSNLELMVVKEVHGAGATACWSARVRLKRSERPSASACWPIRPTISPRTPLRCRPAPPSLMKVCRRDISIYAPYVLSGQEMRLVPGGLTRVALTEGSLVVNSSQGGGTKDTWVMEDDASC</sequence>
<feature type="domain" description="Circularly permuted ATPgrasp" evidence="1">
    <location>
        <begin position="78"/>
        <end position="377"/>
    </location>
</feature>
<reference evidence="2 3" key="1">
    <citation type="submission" date="2018-06" db="EMBL/GenBank/DDBJ databases">
        <authorList>
            <consortium name="Pathogen Informatics"/>
            <person name="Doyle S."/>
        </authorList>
    </citation>
    <scope>NUCLEOTIDE SEQUENCE [LARGE SCALE GENOMIC DNA]</scope>
    <source>
        <strain evidence="2 3">NCTC9140</strain>
    </source>
</reference>
<dbReference type="Pfam" id="PF04174">
    <property type="entry name" value="CP_ATPgrasp_1"/>
    <property type="match status" value="1"/>
</dbReference>